<evidence type="ECO:0000313" key="3">
    <source>
        <dbReference type="Proteomes" id="UP000000845"/>
    </source>
</evidence>
<dbReference type="KEGG" id="str:Sterm_0903"/>
<dbReference type="STRING" id="526218.Sterm_0903"/>
<dbReference type="Proteomes" id="UP000000845">
    <property type="component" value="Chromosome"/>
</dbReference>
<evidence type="ECO:0008006" key="4">
    <source>
        <dbReference type="Google" id="ProtNLM"/>
    </source>
</evidence>
<sequence>MKINKKIIWVFTALQIAAFIPISAASAGNGKDNTGSVKSIYQMPKLSSSDLKVIGDKIFKNEAAGKKENLVYWNTGEDFPSLGIGHFIWYRNGQKEIFDESFPKLVDFYKENNIKLPKILQDNKYAPWTARSAFLADKEAGKLDELRDFLYETRDTQVVFIYKRLEASLDKMLLQADNKENVKYQFYRVSNSPNGLYALIDYVNFKGEGTSETERYNGQGWGLLQILENMKGKETGKAAMDEFSASAKFVLERRVQNSDPKRNEKQWLKGWENRTETYKIK</sequence>
<keyword evidence="3" id="KW-1185">Reference proteome</keyword>
<evidence type="ECO:0000256" key="1">
    <source>
        <dbReference type="SAM" id="SignalP"/>
    </source>
</evidence>
<reference evidence="2 3" key="2">
    <citation type="journal article" date="2010" name="Stand. Genomic Sci.">
        <title>Complete genome sequence of Sebaldella termitidis type strain (NCTC 11300).</title>
        <authorList>
            <person name="Harmon-Smith M."/>
            <person name="Celia L."/>
            <person name="Chertkov O."/>
            <person name="Lapidus A."/>
            <person name="Copeland A."/>
            <person name="Glavina Del Rio T."/>
            <person name="Nolan M."/>
            <person name="Lucas S."/>
            <person name="Tice H."/>
            <person name="Cheng J.F."/>
            <person name="Han C."/>
            <person name="Detter J.C."/>
            <person name="Bruce D."/>
            <person name="Goodwin L."/>
            <person name="Pitluck S."/>
            <person name="Pati A."/>
            <person name="Liolios K."/>
            <person name="Ivanova N."/>
            <person name="Mavromatis K."/>
            <person name="Mikhailova N."/>
            <person name="Chen A."/>
            <person name="Palaniappan K."/>
            <person name="Land M."/>
            <person name="Hauser L."/>
            <person name="Chang Y.J."/>
            <person name="Jeffries C.D."/>
            <person name="Brettin T."/>
            <person name="Goker M."/>
            <person name="Beck B."/>
            <person name="Bristow J."/>
            <person name="Eisen J.A."/>
            <person name="Markowitz V."/>
            <person name="Hugenholtz P."/>
            <person name="Kyrpides N.C."/>
            <person name="Klenk H.P."/>
            <person name="Chen F."/>
        </authorList>
    </citation>
    <scope>NUCLEOTIDE SEQUENCE [LARGE SCALE GENOMIC DNA]</scope>
    <source>
        <strain evidence="3">ATCC 33386 / NCTC 11300</strain>
    </source>
</reference>
<dbReference type="eggNOG" id="ENOG502ZBV3">
    <property type="taxonomic scope" value="Bacteria"/>
</dbReference>
<dbReference type="AlphaFoldDB" id="D1AR83"/>
<organism evidence="2 3">
    <name type="scientific">Sebaldella termitidis (strain ATCC 33386 / NCTC 11300)</name>
    <dbReference type="NCBI Taxonomy" id="526218"/>
    <lineage>
        <taxon>Bacteria</taxon>
        <taxon>Fusobacteriati</taxon>
        <taxon>Fusobacteriota</taxon>
        <taxon>Fusobacteriia</taxon>
        <taxon>Fusobacteriales</taxon>
        <taxon>Leptotrichiaceae</taxon>
        <taxon>Sebaldella</taxon>
    </lineage>
</organism>
<keyword evidence="1" id="KW-0732">Signal</keyword>
<feature type="chain" id="PRO_5003020979" description="Lipoprotein" evidence="1">
    <location>
        <begin position="28"/>
        <end position="281"/>
    </location>
</feature>
<dbReference type="RefSeq" id="WP_012860367.1">
    <property type="nucleotide sequence ID" value="NC_013517.1"/>
</dbReference>
<dbReference type="HOGENOM" id="CLU_074583_0_0_0"/>
<proteinExistence type="predicted"/>
<protein>
    <recommendedName>
        <fullName evidence="4">Lipoprotein</fullName>
    </recommendedName>
</protein>
<name>D1AR83_SEBTE</name>
<reference evidence="3" key="1">
    <citation type="submission" date="2009-09" db="EMBL/GenBank/DDBJ databases">
        <title>The complete chromosome of Sebaldella termitidis ATCC 33386.</title>
        <authorList>
            <consortium name="US DOE Joint Genome Institute (JGI-PGF)"/>
            <person name="Lucas S."/>
            <person name="Copeland A."/>
            <person name="Lapidus A."/>
            <person name="Glavina del Rio T."/>
            <person name="Dalin E."/>
            <person name="Tice H."/>
            <person name="Bruce D."/>
            <person name="Goodwin L."/>
            <person name="Pitluck S."/>
            <person name="Kyrpides N."/>
            <person name="Mavromatis K."/>
            <person name="Ivanova N."/>
            <person name="Mikhailova N."/>
            <person name="Sims D."/>
            <person name="Meincke L."/>
            <person name="Brettin T."/>
            <person name="Detter J.C."/>
            <person name="Han C."/>
            <person name="Larimer F."/>
            <person name="Land M."/>
            <person name="Hauser L."/>
            <person name="Markowitz V."/>
            <person name="Cheng J.F."/>
            <person name="Hugenholtz P."/>
            <person name="Woyke T."/>
            <person name="Wu D."/>
            <person name="Eisen J.A."/>
        </authorList>
    </citation>
    <scope>NUCLEOTIDE SEQUENCE [LARGE SCALE GENOMIC DNA]</scope>
    <source>
        <strain evidence="3">ATCC 33386 / NCTC 11300</strain>
    </source>
</reference>
<evidence type="ECO:0000313" key="2">
    <source>
        <dbReference type="EMBL" id="ACZ07771.1"/>
    </source>
</evidence>
<accession>D1AR83</accession>
<dbReference type="EMBL" id="CP001739">
    <property type="protein sequence ID" value="ACZ07771.1"/>
    <property type="molecule type" value="Genomic_DNA"/>
</dbReference>
<feature type="signal peptide" evidence="1">
    <location>
        <begin position="1"/>
        <end position="27"/>
    </location>
</feature>
<gene>
    <name evidence="2" type="ordered locus">Sterm_0903</name>
</gene>